<comment type="caution">
    <text evidence="2">The sequence shown here is derived from an EMBL/GenBank/DDBJ whole genome shotgun (WGS) entry which is preliminary data.</text>
</comment>
<feature type="region of interest" description="Disordered" evidence="1">
    <location>
        <begin position="121"/>
        <end position="142"/>
    </location>
</feature>
<organism evidence="2 3">
    <name type="scientific">Phialemonium thermophilum</name>
    <dbReference type="NCBI Taxonomy" id="223376"/>
    <lineage>
        <taxon>Eukaryota</taxon>
        <taxon>Fungi</taxon>
        <taxon>Dikarya</taxon>
        <taxon>Ascomycota</taxon>
        <taxon>Pezizomycotina</taxon>
        <taxon>Sordariomycetes</taxon>
        <taxon>Sordariomycetidae</taxon>
        <taxon>Cephalothecales</taxon>
        <taxon>Cephalothecaceae</taxon>
        <taxon>Phialemonium</taxon>
    </lineage>
</organism>
<dbReference type="Proteomes" id="UP001586593">
    <property type="component" value="Unassembled WGS sequence"/>
</dbReference>
<accession>A0ABR3W2R2</accession>
<sequence>MSWMDSWSRPAKQQATPAPFYLIPGAENTPYCKTCGRVISTRKAGSSRAARSSSKEPVVYCSTRCRHAKPGKVDREIEAAFVRFLNGEEELPAGMSPPRVKGDNRVLVPVDAVQERVFGRVTQDRSSLDGSTSSEEAEDNSLDCISETREDAGEGQATEQENEKDGPVDYDVVARMAVRSGSRIRPPQAVSEVNGSVGGEKGWAERIDETDEMREKRRLGLKAVREKEMVRAAARRGVVFGFLVEGGGDGDRSPPRRVKCEAVMQGKVVEPSFAKGNWCVRWRE</sequence>
<protein>
    <recommendedName>
        <fullName evidence="4">Chitinase</fullName>
    </recommendedName>
</protein>
<dbReference type="EMBL" id="JAZHXJ010000774">
    <property type="protein sequence ID" value="KAL1851689.1"/>
    <property type="molecule type" value="Genomic_DNA"/>
</dbReference>
<evidence type="ECO:0000256" key="1">
    <source>
        <dbReference type="SAM" id="MobiDB-lite"/>
    </source>
</evidence>
<reference evidence="2 3" key="1">
    <citation type="journal article" date="2024" name="Commun. Biol.">
        <title>Comparative genomic analysis of thermophilic fungi reveals convergent evolutionary adaptations and gene losses.</title>
        <authorList>
            <person name="Steindorff A.S."/>
            <person name="Aguilar-Pontes M.V."/>
            <person name="Robinson A.J."/>
            <person name="Andreopoulos B."/>
            <person name="LaButti K."/>
            <person name="Kuo A."/>
            <person name="Mondo S."/>
            <person name="Riley R."/>
            <person name="Otillar R."/>
            <person name="Haridas S."/>
            <person name="Lipzen A."/>
            <person name="Grimwood J."/>
            <person name="Schmutz J."/>
            <person name="Clum A."/>
            <person name="Reid I.D."/>
            <person name="Moisan M.C."/>
            <person name="Butler G."/>
            <person name="Nguyen T.T.M."/>
            <person name="Dewar K."/>
            <person name="Conant G."/>
            <person name="Drula E."/>
            <person name="Henrissat B."/>
            <person name="Hansel C."/>
            <person name="Singer S."/>
            <person name="Hutchinson M.I."/>
            <person name="de Vries R.P."/>
            <person name="Natvig D.O."/>
            <person name="Powell A.J."/>
            <person name="Tsang A."/>
            <person name="Grigoriev I.V."/>
        </authorList>
    </citation>
    <scope>NUCLEOTIDE SEQUENCE [LARGE SCALE GENOMIC DNA]</scope>
    <source>
        <strain evidence="2 3">ATCC 24622</strain>
    </source>
</reference>
<evidence type="ECO:0008006" key="4">
    <source>
        <dbReference type="Google" id="ProtNLM"/>
    </source>
</evidence>
<gene>
    <name evidence="2" type="ORF">VTK73DRAFT_9380</name>
</gene>
<name>A0ABR3W2R2_9PEZI</name>
<proteinExistence type="predicted"/>
<keyword evidence="3" id="KW-1185">Reference proteome</keyword>
<evidence type="ECO:0000313" key="2">
    <source>
        <dbReference type="EMBL" id="KAL1851689.1"/>
    </source>
</evidence>
<evidence type="ECO:0000313" key="3">
    <source>
        <dbReference type="Proteomes" id="UP001586593"/>
    </source>
</evidence>